<protein>
    <submittedName>
        <fullName evidence="2">Putative polyhydroxyalcanoate_granule_associated_protein</fullName>
    </submittedName>
</protein>
<dbReference type="OrthoDB" id="5801582at2"/>
<feature type="compositionally biased region" description="Basic residues" evidence="1">
    <location>
        <begin position="146"/>
        <end position="161"/>
    </location>
</feature>
<proteinExistence type="predicted"/>
<dbReference type="InterPro" id="IPR008769">
    <property type="entry name" value="PhaF_PhaI"/>
</dbReference>
<gene>
    <name evidence="2" type="ORF">MBSD_n2341</name>
</gene>
<organism evidence="2">
    <name type="scientific">Mizugakiibacter sediminis</name>
    <dbReference type="NCBI Taxonomy" id="1475481"/>
    <lineage>
        <taxon>Bacteria</taxon>
        <taxon>Pseudomonadati</taxon>
        <taxon>Pseudomonadota</taxon>
        <taxon>Gammaproteobacteria</taxon>
        <taxon>Lysobacterales</taxon>
        <taxon>Rhodanobacteraceae</taxon>
        <taxon>Mizugakiibacter</taxon>
    </lineage>
</organism>
<dbReference type="PANTHER" id="PTHR38664:SF1">
    <property type="entry name" value="SLR0058 PROTEIN"/>
    <property type="match status" value="1"/>
</dbReference>
<evidence type="ECO:0000313" key="2">
    <source>
        <dbReference type="EMBL" id="GAP67025.1"/>
    </source>
</evidence>
<dbReference type="Pfam" id="PF05597">
    <property type="entry name" value="Phasin"/>
    <property type="match status" value="1"/>
</dbReference>
<evidence type="ECO:0000313" key="3">
    <source>
        <dbReference type="Proteomes" id="UP000253740"/>
    </source>
</evidence>
<dbReference type="NCBIfam" id="TIGR01837">
    <property type="entry name" value="PHA_granule_1"/>
    <property type="match status" value="1"/>
</dbReference>
<sequence length="161" mass="17610">MATKPQFKSKARAGAATAQQLGKGIMESAQQIWLAGLGAFSKAQSEGTKLFEALVQEGTKLEHRTRKFTDARVSEAREAVESTVGEARKRAADTWDRLEKVFEARVSRALGQLGVPGRRDIEALTARVEELAREVRKLNGGERAAPRRAARAPAKRARKTA</sequence>
<dbReference type="EMBL" id="DF970239">
    <property type="protein sequence ID" value="GAP67025.1"/>
    <property type="molecule type" value="Genomic_DNA"/>
</dbReference>
<dbReference type="STRING" id="1475481.GCA_000953855_02387"/>
<dbReference type="AlphaFoldDB" id="A0A0K8QQ42"/>
<keyword evidence="3" id="KW-1185">Reference proteome</keyword>
<dbReference type="Proteomes" id="UP000253740">
    <property type="component" value="Unassembled WGS sequence"/>
</dbReference>
<dbReference type="RefSeq" id="WP_062537586.1">
    <property type="nucleotide sequence ID" value="NZ_DF970239.1"/>
</dbReference>
<reference evidence="2" key="1">
    <citation type="submission" date="2015-08" db="EMBL/GenBank/DDBJ databases">
        <title>Complete DNA Sequence of Pseudomonas syringae pv. actinidiae, the Causal Agent of Kiwifruit Canker Disease.</title>
        <authorList>
            <person name="Rikkerink E.H.A."/>
            <person name="Fineran P.C."/>
        </authorList>
    </citation>
    <scope>NUCLEOTIDE SEQUENCE</scope>
    <source>
        <strain evidence="2">SkMP5</strain>
    </source>
</reference>
<dbReference type="PANTHER" id="PTHR38664">
    <property type="entry name" value="SLR0058 PROTEIN"/>
    <property type="match status" value="1"/>
</dbReference>
<evidence type="ECO:0000256" key="1">
    <source>
        <dbReference type="SAM" id="MobiDB-lite"/>
    </source>
</evidence>
<feature type="region of interest" description="Disordered" evidence="1">
    <location>
        <begin position="138"/>
        <end position="161"/>
    </location>
</feature>
<accession>A0A0K8QQ42</accession>
<name>A0A0K8QQ42_9GAMM</name>